<dbReference type="InterPro" id="IPR029058">
    <property type="entry name" value="AB_hydrolase_fold"/>
</dbReference>
<dbReference type="InterPro" id="IPR000073">
    <property type="entry name" value="AB_hydrolase_1"/>
</dbReference>
<evidence type="ECO:0000259" key="1">
    <source>
        <dbReference type="Pfam" id="PF00561"/>
    </source>
</evidence>
<comment type="caution">
    <text evidence="3">The sequence shown here is derived from an EMBL/GenBank/DDBJ whole genome shotgun (WGS) entry which is preliminary data.</text>
</comment>
<dbReference type="PANTHER" id="PTHR36837:SF2">
    <property type="entry name" value="POLY(3-HYDROXYALKANOATE) POLYMERASE SUBUNIT PHAC"/>
    <property type="match status" value="1"/>
</dbReference>
<dbReference type="EC" id="2.3.1.-" evidence="3"/>
<protein>
    <submittedName>
        <fullName evidence="3">Polyhydroxyalkanoate synthase</fullName>
        <ecNumber evidence="3">2.3.1.-</ecNumber>
    </submittedName>
</protein>
<dbReference type="Pfam" id="PF00561">
    <property type="entry name" value="Abhydrolase_1"/>
    <property type="match status" value="1"/>
</dbReference>
<dbReference type="SUPFAM" id="SSF53474">
    <property type="entry name" value="alpha/beta-Hydrolases"/>
    <property type="match status" value="1"/>
</dbReference>
<accession>A0A853C920</accession>
<dbReference type="InterPro" id="IPR010941">
    <property type="entry name" value="PhaC_N"/>
</dbReference>
<dbReference type="Pfam" id="PF07167">
    <property type="entry name" value="PhaC_N"/>
    <property type="match status" value="1"/>
</dbReference>
<keyword evidence="4" id="KW-1185">Reference proteome</keyword>
<feature type="domain" description="AB hydrolase-1" evidence="1">
    <location>
        <begin position="96"/>
        <end position="175"/>
    </location>
</feature>
<feature type="domain" description="Poly-beta-hydroxybutyrate polymerase N-terminal" evidence="2">
    <location>
        <begin position="40"/>
        <end position="93"/>
    </location>
</feature>
<dbReference type="Gene3D" id="3.40.50.1820">
    <property type="entry name" value="alpha/beta hydrolase"/>
    <property type="match status" value="1"/>
</dbReference>
<dbReference type="GO" id="GO:0016746">
    <property type="term" value="F:acyltransferase activity"/>
    <property type="evidence" value="ECO:0007669"/>
    <property type="project" value="UniProtKB-KW"/>
</dbReference>
<name>A0A853C920_9ACTN</name>
<dbReference type="InterPro" id="IPR051321">
    <property type="entry name" value="PHA/PHB_synthase"/>
</dbReference>
<evidence type="ECO:0000313" key="3">
    <source>
        <dbReference type="EMBL" id="NYJ04470.1"/>
    </source>
</evidence>
<reference evidence="3 4" key="1">
    <citation type="submission" date="2020-07" db="EMBL/GenBank/DDBJ databases">
        <title>Sequencing the genomes of 1000 actinobacteria strains.</title>
        <authorList>
            <person name="Klenk H.-P."/>
        </authorList>
    </citation>
    <scope>NUCLEOTIDE SEQUENCE [LARGE SCALE GENOMIC DNA]</scope>
    <source>
        <strain evidence="3 4">DSM 104001</strain>
    </source>
</reference>
<organism evidence="3 4">
    <name type="scientific">Petropleomorpha daqingensis</name>
    <dbReference type="NCBI Taxonomy" id="2026353"/>
    <lineage>
        <taxon>Bacteria</taxon>
        <taxon>Bacillati</taxon>
        <taxon>Actinomycetota</taxon>
        <taxon>Actinomycetes</taxon>
        <taxon>Geodermatophilales</taxon>
        <taxon>Geodermatophilaceae</taxon>
        <taxon>Petropleomorpha</taxon>
    </lineage>
</organism>
<dbReference type="EMBL" id="JACBZT010000001">
    <property type="protein sequence ID" value="NYJ04470.1"/>
    <property type="molecule type" value="Genomic_DNA"/>
</dbReference>
<evidence type="ECO:0000259" key="2">
    <source>
        <dbReference type="Pfam" id="PF07167"/>
    </source>
</evidence>
<dbReference type="AlphaFoldDB" id="A0A853C920"/>
<gene>
    <name evidence="3" type="ORF">GGQ55_000748</name>
</gene>
<proteinExistence type="predicted"/>
<sequence>MPTVPSPQTILDRVRRDVERNALRARNGIKLAAGIDRPGVGQSPKDVVWQRGRCQLWHYRNADVRYAPPLLVVFSLISRSYILDLTPGNSFLEQVLAAGFDVYMIDWGEPDERDAHNRLEDYVDDYIPAAVDRVLELSGCDEVNLFGYCFGGDLALLYAAHHPDAPLRSLTVLATPVDFTQMGPMADLFRVGGLEVDEVVGEDGNVPPSVVVQGFKTLTPTAEVTRYVTLWERLWNDEYVAAYQAMTGWSDDHVPFPGAAARETVRMLVRDNGMVTDKLVVGGDPVHLRDITAPFLTVRANRDHIVPPDASAPLIDLVGSEDKHELRLDAGHMGLVVGRTAARTTVPTILDFLRRRSEEVA</sequence>
<dbReference type="GO" id="GO:0042619">
    <property type="term" value="P:poly-hydroxybutyrate biosynthetic process"/>
    <property type="evidence" value="ECO:0007669"/>
    <property type="project" value="InterPro"/>
</dbReference>
<evidence type="ECO:0000313" key="4">
    <source>
        <dbReference type="Proteomes" id="UP000541969"/>
    </source>
</evidence>
<keyword evidence="3" id="KW-0012">Acyltransferase</keyword>
<dbReference type="RefSeq" id="WP_366488675.1">
    <property type="nucleotide sequence ID" value="NZ_JACBZT010000001.1"/>
</dbReference>
<dbReference type="PANTHER" id="PTHR36837">
    <property type="entry name" value="POLY(3-HYDROXYALKANOATE) POLYMERASE SUBUNIT PHAC"/>
    <property type="match status" value="1"/>
</dbReference>
<keyword evidence="3" id="KW-0808">Transferase</keyword>
<dbReference type="Proteomes" id="UP000541969">
    <property type="component" value="Unassembled WGS sequence"/>
</dbReference>